<dbReference type="Proteomes" id="UP000536720">
    <property type="component" value="Unassembled WGS sequence"/>
</dbReference>
<sequence length="65" mass="7510">MDQIAGNSQNRDEGSSAWKFAHQRLSRMLMDRVEPFGSLIPIMKLHAADTREHRPTFNITERRTG</sequence>
<gene>
    <name evidence="1" type="ORF">HNO91_26995</name>
</gene>
<reference evidence="1 2" key="1">
    <citation type="journal article" date="2020" name="Front. Plant Sci.">
        <title>Isolation of Rhizosphere Bacteria That Improve Quality and Water Stress Tolerance in Greenhouse Ornamentals.</title>
        <authorList>
            <person name="Nordstedt N.P."/>
            <person name="Jones M.L."/>
        </authorList>
    </citation>
    <scope>NUCLEOTIDE SEQUENCE [LARGE SCALE GENOMIC DNA]</scope>
    <source>
        <strain evidence="1 2">C7D2</strain>
    </source>
</reference>
<name>A0A7Y5ZAV9_9PSED</name>
<evidence type="ECO:0000313" key="1">
    <source>
        <dbReference type="EMBL" id="NUT90084.1"/>
    </source>
</evidence>
<dbReference type="EMBL" id="JABFMR010000048">
    <property type="protein sequence ID" value="NUT90084.1"/>
    <property type="molecule type" value="Genomic_DNA"/>
</dbReference>
<dbReference type="AlphaFoldDB" id="A0A7Y5ZAV9"/>
<proteinExistence type="predicted"/>
<accession>A0A7Y5ZAV9</accession>
<dbReference type="RefSeq" id="WP_175364145.1">
    <property type="nucleotide sequence ID" value="NZ_JABFMR010000048.1"/>
</dbReference>
<protein>
    <submittedName>
        <fullName evidence="1">Uncharacterized protein</fullName>
    </submittedName>
</protein>
<comment type="caution">
    <text evidence="1">The sequence shown here is derived from an EMBL/GenBank/DDBJ whole genome shotgun (WGS) entry which is preliminary data.</text>
</comment>
<organism evidence="1 2">
    <name type="scientific">Pseudomonas corrugata</name>
    <dbReference type="NCBI Taxonomy" id="47879"/>
    <lineage>
        <taxon>Bacteria</taxon>
        <taxon>Pseudomonadati</taxon>
        <taxon>Pseudomonadota</taxon>
        <taxon>Gammaproteobacteria</taxon>
        <taxon>Pseudomonadales</taxon>
        <taxon>Pseudomonadaceae</taxon>
        <taxon>Pseudomonas</taxon>
    </lineage>
</organism>
<evidence type="ECO:0000313" key="2">
    <source>
        <dbReference type="Proteomes" id="UP000536720"/>
    </source>
</evidence>